<feature type="signal peptide" evidence="2">
    <location>
        <begin position="1"/>
        <end position="21"/>
    </location>
</feature>
<dbReference type="InterPro" id="IPR058792">
    <property type="entry name" value="Beta-barrel_RND_2"/>
</dbReference>
<dbReference type="InterPro" id="IPR058637">
    <property type="entry name" value="YknX-like_C"/>
</dbReference>
<name>A0ABU2Y4N8_9FLAO</name>
<feature type="domain" description="CzcB-like alpha-helical hairpin" evidence="3">
    <location>
        <begin position="135"/>
        <end position="190"/>
    </location>
</feature>
<proteinExistence type="inferred from homology"/>
<dbReference type="Gene3D" id="2.40.420.20">
    <property type="match status" value="1"/>
</dbReference>
<protein>
    <submittedName>
        <fullName evidence="6">Efflux RND transporter periplasmic adaptor subunit</fullName>
    </submittedName>
</protein>
<feature type="domain" description="CusB-like beta-barrel" evidence="4">
    <location>
        <begin position="233"/>
        <end position="304"/>
    </location>
</feature>
<feature type="chain" id="PRO_5045920874" evidence="2">
    <location>
        <begin position="22"/>
        <end position="388"/>
    </location>
</feature>
<dbReference type="Gene3D" id="2.40.30.170">
    <property type="match status" value="1"/>
</dbReference>
<organism evidence="6 7">
    <name type="scientific">Urechidicola vernalis</name>
    <dbReference type="NCBI Taxonomy" id="3075600"/>
    <lineage>
        <taxon>Bacteria</taxon>
        <taxon>Pseudomonadati</taxon>
        <taxon>Bacteroidota</taxon>
        <taxon>Flavobacteriia</taxon>
        <taxon>Flavobacteriales</taxon>
        <taxon>Flavobacteriaceae</taxon>
        <taxon>Urechidicola</taxon>
    </lineage>
</organism>
<gene>
    <name evidence="6" type="ORF">RM519_07895</name>
</gene>
<dbReference type="InterPro" id="IPR058648">
    <property type="entry name" value="HH_CzcB-like"/>
</dbReference>
<dbReference type="RefSeq" id="WP_311593147.1">
    <property type="nucleotide sequence ID" value="NZ_JAVRHV010000003.1"/>
</dbReference>
<evidence type="ECO:0000259" key="5">
    <source>
        <dbReference type="Pfam" id="PF25989"/>
    </source>
</evidence>
<evidence type="ECO:0000259" key="4">
    <source>
        <dbReference type="Pfam" id="PF25954"/>
    </source>
</evidence>
<evidence type="ECO:0000313" key="6">
    <source>
        <dbReference type="EMBL" id="MDT0553163.1"/>
    </source>
</evidence>
<sequence>MKNILTIAILSLLIISCGQNASKSIDDIVAESNPEALKTKRNELKKIQQQNATDLKKIEDELAKHSADAKNPLVTSFTTATVEFKHHLEIQGNVVTKQNILIFPEHAGLLTNVYVKEGQKVVRGQELAKIDDGGLSQQLLQLEAQTALAKTTYERQKRLWEQKIGSEIQYLQAETSYTAQKNATEQMKVMLSKTIVRAPFSGVIDDVLTEQGTVVAPGQSQLMRIVNLDNMYIEAEVPENNLRNIKKGKSVEVFFPVLGKTVHTKVRQVGNYINPSNRSFKIEIGIPNKNGEIKPNLTSRLKINDYTNENAILIPQSIITENANGEQYVYTITDKNGDKGTAKREIIETGKTQGDFIEVLSGIKVGDEIIEEGARNVNEGQIVKVLTK</sequence>
<dbReference type="SUPFAM" id="SSF111369">
    <property type="entry name" value="HlyD-like secretion proteins"/>
    <property type="match status" value="1"/>
</dbReference>
<evidence type="ECO:0000256" key="1">
    <source>
        <dbReference type="ARBA" id="ARBA00009477"/>
    </source>
</evidence>
<evidence type="ECO:0000256" key="2">
    <source>
        <dbReference type="SAM" id="SignalP"/>
    </source>
</evidence>
<dbReference type="Gene3D" id="1.10.287.470">
    <property type="entry name" value="Helix hairpin bin"/>
    <property type="match status" value="1"/>
</dbReference>
<comment type="similarity">
    <text evidence="1">Belongs to the membrane fusion protein (MFP) (TC 8.A.1) family.</text>
</comment>
<accession>A0ABU2Y4N8</accession>
<keyword evidence="7" id="KW-1185">Reference proteome</keyword>
<dbReference type="Proteomes" id="UP001252186">
    <property type="component" value="Unassembled WGS sequence"/>
</dbReference>
<feature type="domain" description="YknX-like C-terminal permuted SH3-like" evidence="5">
    <location>
        <begin position="314"/>
        <end position="385"/>
    </location>
</feature>
<reference evidence="6 7" key="1">
    <citation type="submission" date="2023-09" db="EMBL/GenBank/DDBJ databases">
        <authorList>
            <person name="Rey-Velasco X."/>
        </authorList>
    </citation>
    <scope>NUCLEOTIDE SEQUENCE [LARGE SCALE GENOMIC DNA]</scope>
    <source>
        <strain evidence="6 7">P050</strain>
    </source>
</reference>
<dbReference type="PANTHER" id="PTHR30469">
    <property type="entry name" value="MULTIDRUG RESISTANCE PROTEIN MDTA"/>
    <property type="match status" value="1"/>
</dbReference>
<dbReference type="PROSITE" id="PS51257">
    <property type="entry name" value="PROKAR_LIPOPROTEIN"/>
    <property type="match status" value="1"/>
</dbReference>
<evidence type="ECO:0000313" key="7">
    <source>
        <dbReference type="Proteomes" id="UP001252186"/>
    </source>
</evidence>
<dbReference type="EMBL" id="JAVRHV010000003">
    <property type="protein sequence ID" value="MDT0553163.1"/>
    <property type="molecule type" value="Genomic_DNA"/>
</dbReference>
<dbReference type="Gene3D" id="2.40.50.100">
    <property type="match status" value="1"/>
</dbReference>
<comment type="caution">
    <text evidence="6">The sequence shown here is derived from an EMBL/GenBank/DDBJ whole genome shotgun (WGS) entry which is preliminary data.</text>
</comment>
<dbReference type="Pfam" id="PF25893">
    <property type="entry name" value="HH_CzcB"/>
    <property type="match status" value="1"/>
</dbReference>
<dbReference type="Pfam" id="PF25954">
    <property type="entry name" value="Beta-barrel_RND_2"/>
    <property type="match status" value="1"/>
</dbReference>
<keyword evidence="2" id="KW-0732">Signal</keyword>
<dbReference type="NCBIfam" id="TIGR01730">
    <property type="entry name" value="RND_mfp"/>
    <property type="match status" value="1"/>
</dbReference>
<evidence type="ECO:0000259" key="3">
    <source>
        <dbReference type="Pfam" id="PF25893"/>
    </source>
</evidence>
<dbReference type="Pfam" id="PF25989">
    <property type="entry name" value="YknX_C"/>
    <property type="match status" value="1"/>
</dbReference>
<dbReference type="InterPro" id="IPR006143">
    <property type="entry name" value="RND_pump_MFP"/>
</dbReference>
<dbReference type="PANTHER" id="PTHR30469:SF15">
    <property type="entry name" value="HLYD FAMILY OF SECRETION PROTEINS"/>
    <property type="match status" value="1"/>
</dbReference>